<keyword evidence="9" id="KW-1185">Reference proteome</keyword>
<dbReference type="GO" id="GO:0005886">
    <property type="term" value="C:plasma membrane"/>
    <property type="evidence" value="ECO:0007669"/>
    <property type="project" value="UniProtKB-SubCell"/>
</dbReference>
<comment type="subcellular location">
    <subcellularLocation>
        <location evidence="1">Cell membrane</location>
        <topology evidence="1">Multi-pass membrane protein</topology>
    </subcellularLocation>
</comment>
<sequence length="251" mass="26593">MNVSALITVQFLGVALVFARIGGILMFMPGLGEPLFPVRHRLAMALVLSLALYPLAPLGPVDFDNTAAFIGILAIELTIGVWIGMCGRILLTGLQFAGYQIGMIAGLANAFSPSLGSFEGANLVSTALMMAAVAVIFATDLHHLIIGAMVMSYDVFPPGRILTGDLAQQIVKAVSASFYMGLSIAAPFFVMGLLLNLAMGLTARMMPTLPVFFVAGPVLICSGLLVLVMASPLMLREFAEHFAEWLGLLVF</sequence>
<keyword evidence="6 7" id="KW-0472">Membrane</keyword>
<feature type="transmembrane region" description="Helical" evidence="7">
    <location>
        <begin position="127"/>
        <end position="153"/>
    </location>
</feature>
<evidence type="ECO:0000256" key="7">
    <source>
        <dbReference type="SAM" id="Phobius"/>
    </source>
</evidence>
<dbReference type="PANTHER" id="PTHR30065:SF8">
    <property type="entry name" value="FLAGELLAR BIOSYNTHETIC PROTEIN FLIR"/>
    <property type="match status" value="1"/>
</dbReference>
<keyword evidence="8" id="KW-0966">Cell projection</keyword>
<dbReference type="RefSeq" id="WP_092424629.1">
    <property type="nucleotide sequence ID" value="NZ_FNCL01000005.1"/>
</dbReference>
<evidence type="ECO:0000256" key="5">
    <source>
        <dbReference type="ARBA" id="ARBA00022989"/>
    </source>
</evidence>
<evidence type="ECO:0000256" key="2">
    <source>
        <dbReference type="ARBA" id="ARBA00009772"/>
    </source>
</evidence>
<dbReference type="InterPro" id="IPR002010">
    <property type="entry name" value="T3SS_IM_R"/>
</dbReference>
<dbReference type="PRINTS" id="PR00953">
    <property type="entry name" value="TYPE3IMRPROT"/>
</dbReference>
<dbReference type="STRING" id="311180.SAMN04488050_105298"/>
<keyword evidence="4 7" id="KW-0812">Transmembrane</keyword>
<gene>
    <name evidence="8" type="ORF">SAMN04488050_105298</name>
</gene>
<keyword evidence="8" id="KW-0969">Cilium</keyword>
<dbReference type="Proteomes" id="UP000199392">
    <property type="component" value="Unassembled WGS sequence"/>
</dbReference>
<proteinExistence type="inferred from homology"/>
<dbReference type="GO" id="GO:0006605">
    <property type="term" value="P:protein targeting"/>
    <property type="evidence" value="ECO:0007669"/>
    <property type="project" value="InterPro"/>
</dbReference>
<accession>A0A1I6T4D9</accession>
<dbReference type="AlphaFoldDB" id="A0A1I6T4D9"/>
<evidence type="ECO:0000256" key="1">
    <source>
        <dbReference type="ARBA" id="ARBA00004651"/>
    </source>
</evidence>
<dbReference type="EMBL" id="FOZW01000005">
    <property type="protein sequence ID" value="SFS84095.1"/>
    <property type="molecule type" value="Genomic_DNA"/>
</dbReference>
<feature type="transmembrane region" description="Helical" evidence="7">
    <location>
        <begin position="209"/>
        <end position="230"/>
    </location>
</feature>
<protein>
    <submittedName>
        <fullName evidence="8">Flagellar biosynthetic protein FliR</fullName>
    </submittedName>
</protein>
<keyword evidence="5 7" id="KW-1133">Transmembrane helix</keyword>
<feature type="transmembrane region" description="Helical" evidence="7">
    <location>
        <begin position="68"/>
        <end position="91"/>
    </location>
</feature>
<reference evidence="9" key="1">
    <citation type="submission" date="2016-10" db="EMBL/GenBank/DDBJ databases">
        <authorList>
            <person name="Varghese N."/>
            <person name="Submissions S."/>
        </authorList>
    </citation>
    <scope>NUCLEOTIDE SEQUENCE [LARGE SCALE GENOMIC DNA]</scope>
    <source>
        <strain evidence="9">DSM 26894</strain>
    </source>
</reference>
<evidence type="ECO:0000313" key="8">
    <source>
        <dbReference type="EMBL" id="SFS84095.1"/>
    </source>
</evidence>
<dbReference type="Pfam" id="PF01311">
    <property type="entry name" value="Bac_export_1"/>
    <property type="match status" value="1"/>
</dbReference>
<evidence type="ECO:0000256" key="3">
    <source>
        <dbReference type="ARBA" id="ARBA00022475"/>
    </source>
</evidence>
<keyword evidence="8" id="KW-0282">Flagellum</keyword>
<feature type="transmembrane region" description="Helical" evidence="7">
    <location>
        <begin position="43"/>
        <end position="61"/>
    </location>
</feature>
<feature type="transmembrane region" description="Helical" evidence="7">
    <location>
        <begin position="173"/>
        <end position="197"/>
    </location>
</feature>
<comment type="similarity">
    <text evidence="2">Belongs to the FliR/MopE/SpaR family.</text>
</comment>
<dbReference type="OrthoDB" id="9779817at2"/>
<evidence type="ECO:0000256" key="4">
    <source>
        <dbReference type="ARBA" id="ARBA00022692"/>
    </source>
</evidence>
<organism evidence="8 9">
    <name type="scientific">Alloyangia pacifica</name>
    <dbReference type="NCBI Taxonomy" id="311180"/>
    <lineage>
        <taxon>Bacteria</taxon>
        <taxon>Pseudomonadati</taxon>
        <taxon>Pseudomonadota</taxon>
        <taxon>Alphaproteobacteria</taxon>
        <taxon>Rhodobacterales</taxon>
        <taxon>Roseobacteraceae</taxon>
        <taxon>Alloyangia</taxon>
    </lineage>
</organism>
<dbReference type="PANTHER" id="PTHR30065">
    <property type="entry name" value="FLAGELLAR BIOSYNTHETIC PROTEIN FLIR"/>
    <property type="match status" value="1"/>
</dbReference>
<evidence type="ECO:0000313" key="9">
    <source>
        <dbReference type="Proteomes" id="UP000199392"/>
    </source>
</evidence>
<evidence type="ECO:0000256" key="6">
    <source>
        <dbReference type="ARBA" id="ARBA00023136"/>
    </source>
</evidence>
<name>A0A1I6T4D9_9RHOB</name>
<keyword evidence="3" id="KW-1003">Cell membrane</keyword>
<feature type="transmembrane region" description="Helical" evidence="7">
    <location>
        <begin position="97"/>
        <end position="115"/>
    </location>
</feature>